<gene>
    <name evidence="2" type="ORF">PoB_000620600</name>
</gene>
<dbReference type="EMBL" id="BLXT01000722">
    <property type="protein sequence ID" value="GFN79700.1"/>
    <property type="molecule type" value="Genomic_DNA"/>
</dbReference>
<feature type="region of interest" description="Disordered" evidence="1">
    <location>
        <begin position="1"/>
        <end position="28"/>
    </location>
</feature>
<evidence type="ECO:0000256" key="1">
    <source>
        <dbReference type="SAM" id="MobiDB-lite"/>
    </source>
</evidence>
<proteinExistence type="predicted"/>
<keyword evidence="3" id="KW-1185">Reference proteome</keyword>
<dbReference type="AlphaFoldDB" id="A0AAV3XXM1"/>
<dbReference type="Proteomes" id="UP000735302">
    <property type="component" value="Unassembled WGS sequence"/>
</dbReference>
<sequence>MQMKLVTSRHATPRSHAEPSAGSSPATSWSTIHVFVDPGNRARPGRVTYGRVQVHYARSLRSASSREEKGMRKKEKESHDWS</sequence>
<comment type="caution">
    <text evidence="2">The sequence shown here is derived from an EMBL/GenBank/DDBJ whole genome shotgun (WGS) entry which is preliminary data.</text>
</comment>
<feature type="compositionally biased region" description="Basic and acidic residues" evidence="1">
    <location>
        <begin position="64"/>
        <end position="82"/>
    </location>
</feature>
<evidence type="ECO:0000313" key="2">
    <source>
        <dbReference type="EMBL" id="GFN79700.1"/>
    </source>
</evidence>
<feature type="region of interest" description="Disordered" evidence="1">
    <location>
        <begin position="58"/>
        <end position="82"/>
    </location>
</feature>
<evidence type="ECO:0000313" key="3">
    <source>
        <dbReference type="Proteomes" id="UP000735302"/>
    </source>
</evidence>
<accession>A0AAV3XXM1</accession>
<organism evidence="2 3">
    <name type="scientific">Plakobranchus ocellatus</name>
    <dbReference type="NCBI Taxonomy" id="259542"/>
    <lineage>
        <taxon>Eukaryota</taxon>
        <taxon>Metazoa</taxon>
        <taxon>Spiralia</taxon>
        <taxon>Lophotrochozoa</taxon>
        <taxon>Mollusca</taxon>
        <taxon>Gastropoda</taxon>
        <taxon>Heterobranchia</taxon>
        <taxon>Euthyneura</taxon>
        <taxon>Panpulmonata</taxon>
        <taxon>Sacoglossa</taxon>
        <taxon>Placobranchoidea</taxon>
        <taxon>Plakobranchidae</taxon>
        <taxon>Plakobranchus</taxon>
    </lineage>
</organism>
<name>A0AAV3XXM1_9GAST</name>
<reference evidence="2 3" key="1">
    <citation type="journal article" date="2021" name="Elife">
        <title>Chloroplast acquisition without the gene transfer in kleptoplastic sea slugs, Plakobranchus ocellatus.</title>
        <authorList>
            <person name="Maeda T."/>
            <person name="Takahashi S."/>
            <person name="Yoshida T."/>
            <person name="Shimamura S."/>
            <person name="Takaki Y."/>
            <person name="Nagai Y."/>
            <person name="Toyoda A."/>
            <person name="Suzuki Y."/>
            <person name="Arimoto A."/>
            <person name="Ishii H."/>
            <person name="Satoh N."/>
            <person name="Nishiyama T."/>
            <person name="Hasebe M."/>
            <person name="Maruyama T."/>
            <person name="Minagawa J."/>
            <person name="Obokata J."/>
            <person name="Shigenobu S."/>
        </authorList>
    </citation>
    <scope>NUCLEOTIDE SEQUENCE [LARGE SCALE GENOMIC DNA]</scope>
</reference>
<protein>
    <submittedName>
        <fullName evidence="2">Uncharacterized protein</fullName>
    </submittedName>
</protein>